<dbReference type="GO" id="GO:0032259">
    <property type="term" value="P:methylation"/>
    <property type="evidence" value="ECO:0007669"/>
    <property type="project" value="UniProtKB-KW"/>
</dbReference>
<gene>
    <name evidence="11 14" type="primary">rlmE</name>
    <name evidence="11" type="synonym">ftsJ</name>
    <name evidence="11" type="synonym">rrmJ</name>
    <name evidence="14" type="ORF">GCM10011505_47380</name>
</gene>
<evidence type="ECO:0000256" key="8">
    <source>
        <dbReference type="ARBA" id="ARBA00041995"/>
    </source>
</evidence>
<evidence type="ECO:0000256" key="6">
    <source>
        <dbReference type="ARBA" id="ARBA00038861"/>
    </source>
</evidence>
<dbReference type="Pfam" id="PF01728">
    <property type="entry name" value="FtsJ"/>
    <property type="match status" value="1"/>
</dbReference>
<feature type="binding site" evidence="11">
    <location>
        <position position="139"/>
    </location>
    <ligand>
        <name>S-adenosyl-L-methionine</name>
        <dbReference type="ChEBI" id="CHEBI:59789"/>
    </ligand>
</feature>
<dbReference type="RefSeq" id="WP_188582661.1">
    <property type="nucleotide sequence ID" value="NZ_BMDZ01000101.1"/>
</dbReference>
<evidence type="ECO:0000256" key="1">
    <source>
        <dbReference type="ARBA" id="ARBA00022552"/>
    </source>
</evidence>
<evidence type="ECO:0000259" key="13">
    <source>
        <dbReference type="Pfam" id="PF01728"/>
    </source>
</evidence>
<evidence type="ECO:0000256" key="9">
    <source>
        <dbReference type="ARBA" id="ARBA00042745"/>
    </source>
</evidence>
<dbReference type="PANTHER" id="PTHR10920">
    <property type="entry name" value="RIBOSOMAL RNA METHYLTRANSFERASE"/>
    <property type="match status" value="1"/>
</dbReference>
<evidence type="ECO:0000256" key="5">
    <source>
        <dbReference type="ARBA" id="ARBA00037569"/>
    </source>
</evidence>
<dbReference type="PANTHER" id="PTHR10920:SF18">
    <property type="entry name" value="RRNA METHYLTRANSFERASE 2, MITOCHONDRIAL"/>
    <property type="match status" value="1"/>
</dbReference>
<keyword evidence="11" id="KW-0963">Cytoplasm</keyword>
<accession>A0ABQ1J6L2</accession>
<evidence type="ECO:0000313" key="14">
    <source>
        <dbReference type="EMBL" id="GGB61249.1"/>
    </source>
</evidence>
<feature type="region of interest" description="Disordered" evidence="12">
    <location>
        <begin position="1"/>
        <end position="29"/>
    </location>
</feature>
<dbReference type="InterPro" id="IPR015507">
    <property type="entry name" value="rRNA-MeTfrase_E"/>
</dbReference>
<proteinExistence type="inferred from homology"/>
<protein>
    <recommendedName>
        <fullName evidence="7 11">Ribosomal RNA large subunit methyltransferase E</fullName>
        <ecNumber evidence="6 11">2.1.1.166</ecNumber>
    </recommendedName>
    <alternativeName>
        <fullName evidence="9 11">23S rRNA Um2552 methyltransferase</fullName>
    </alternativeName>
    <alternativeName>
        <fullName evidence="8 11">rRNA (uridine-2'-O-)-methyltransferase</fullName>
    </alternativeName>
</protein>
<dbReference type="GO" id="GO:0008168">
    <property type="term" value="F:methyltransferase activity"/>
    <property type="evidence" value="ECO:0007669"/>
    <property type="project" value="UniProtKB-KW"/>
</dbReference>
<feature type="binding site" evidence="11">
    <location>
        <position position="101"/>
    </location>
    <ligand>
        <name>S-adenosyl-L-methionine</name>
        <dbReference type="ChEBI" id="CHEBI:59789"/>
    </ligand>
</feature>
<dbReference type="HAMAP" id="MF_01547">
    <property type="entry name" value="RNA_methyltr_E"/>
    <property type="match status" value="1"/>
</dbReference>
<feature type="binding site" evidence="11">
    <location>
        <position position="123"/>
    </location>
    <ligand>
        <name>S-adenosyl-L-methionine</name>
        <dbReference type="ChEBI" id="CHEBI:59789"/>
    </ligand>
</feature>
<evidence type="ECO:0000256" key="11">
    <source>
        <dbReference type="HAMAP-Rule" id="MF_01547"/>
    </source>
</evidence>
<sequence length="272" mass="29308">MTTGKSGRGGRGGGAGRGGGRGGDPIAGQRIVKQRVRTNSKRTASSARWLERQLNDPYVAAAKREGYRSRAAFKIIQLDEKYGLLRPGQRVVDLGAAPGGWTQIAVDRTRAGRAGGGRVVGIDILPVEPIEHATLIELDFLDPTAPDVLKQALGGPADVVLSDMAPPTSGHQQVDHLRIMHLLEIGLDFATDVLSEDGAFVAKVFRGGAEGELVKRMQRLFRTVRHMKPPSSRAESSEMYVVAQGFRTEAAAAERARVQSGEDHRMRPDATD</sequence>
<evidence type="ECO:0000313" key="15">
    <source>
        <dbReference type="Proteomes" id="UP000603352"/>
    </source>
</evidence>
<keyword evidence="15" id="KW-1185">Reference proteome</keyword>
<name>A0ABQ1J6L2_9PROT</name>
<organism evidence="14 15">
    <name type="scientific">Tistrella bauzanensis</name>
    <dbReference type="NCBI Taxonomy" id="657419"/>
    <lineage>
        <taxon>Bacteria</taxon>
        <taxon>Pseudomonadati</taxon>
        <taxon>Pseudomonadota</taxon>
        <taxon>Alphaproteobacteria</taxon>
        <taxon>Geminicoccales</taxon>
        <taxon>Geminicoccaceae</taxon>
        <taxon>Tistrella</taxon>
    </lineage>
</organism>
<evidence type="ECO:0000256" key="12">
    <source>
        <dbReference type="SAM" id="MobiDB-lite"/>
    </source>
</evidence>
<dbReference type="EC" id="2.1.1.166" evidence="6 11"/>
<evidence type="ECO:0000256" key="4">
    <source>
        <dbReference type="ARBA" id="ARBA00022691"/>
    </source>
</evidence>
<comment type="similarity">
    <text evidence="11">Belongs to the class I-like SAM-binding methyltransferase superfamily. RNA methyltransferase RlmE family.</text>
</comment>
<dbReference type="InterPro" id="IPR029063">
    <property type="entry name" value="SAM-dependent_MTases_sf"/>
</dbReference>
<dbReference type="EMBL" id="BMDZ01000101">
    <property type="protein sequence ID" value="GGB61249.1"/>
    <property type="molecule type" value="Genomic_DNA"/>
</dbReference>
<keyword evidence="3 11" id="KW-0808">Transferase</keyword>
<evidence type="ECO:0000256" key="7">
    <source>
        <dbReference type="ARBA" id="ARBA00041129"/>
    </source>
</evidence>
<feature type="domain" description="Ribosomal RNA methyltransferase FtsJ" evidence="13">
    <location>
        <begin position="67"/>
        <end position="246"/>
    </location>
</feature>
<feature type="binding site" evidence="11">
    <location>
        <position position="163"/>
    </location>
    <ligand>
        <name>S-adenosyl-L-methionine</name>
        <dbReference type="ChEBI" id="CHEBI:59789"/>
    </ligand>
</feature>
<comment type="subcellular location">
    <subcellularLocation>
        <location evidence="11">Cytoplasm</location>
    </subcellularLocation>
</comment>
<comment type="function">
    <text evidence="5 11">Specifically methylates the uridine in position 2552 of 23S rRNA at the 2'-O position of the ribose in the fully assembled 50S ribosomal subunit.</text>
</comment>
<dbReference type="InterPro" id="IPR002877">
    <property type="entry name" value="RNA_MeTrfase_FtsJ_dom"/>
</dbReference>
<feature type="binding site" evidence="11">
    <location>
        <position position="99"/>
    </location>
    <ligand>
        <name>S-adenosyl-L-methionine</name>
        <dbReference type="ChEBI" id="CHEBI:59789"/>
    </ligand>
</feature>
<dbReference type="SUPFAM" id="SSF53335">
    <property type="entry name" value="S-adenosyl-L-methionine-dependent methyltransferases"/>
    <property type="match status" value="1"/>
</dbReference>
<feature type="active site" description="Proton acceptor" evidence="11">
    <location>
        <position position="203"/>
    </location>
</feature>
<keyword evidence="2 11" id="KW-0489">Methyltransferase</keyword>
<evidence type="ECO:0000256" key="3">
    <source>
        <dbReference type="ARBA" id="ARBA00022679"/>
    </source>
</evidence>
<dbReference type="Proteomes" id="UP000603352">
    <property type="component" value="Unassembled WGS sequence"/>
</dbReference>
<feature type="region of interest" description="Disordered" evidence="12">
    <location>
        <begin position="252"/>
        <end position="272"/>
    </location>
</feature>
<comment type="catalytic activity">
    <reaction evidence="10 11">
        <text>uridine(2552) in 23S rRNA + S-adenosyl-L-methionine = 2'-O-methyluridine(2552) in 23S rRNA + S-adenosyl-L-homocysteine + H(+)</text>
        <dbReference type="Rhea" id="RHEA:42720"/>
        <dbReference type="Rhea" id="RHEA-COMP:10202"/>
        <dbReference type="Rhea" id="RHEA-COMP:10203"/>
        <dbReference type="ChEBI" id="CHEBI:15378"/>
        <dbReference type="ChEBI" id="CHEBI:57856"/>
        <dbReference type="ChEBI" id="CHEBI:59789"/>
        <dbReference type="ChEBI" id="CHEBI:65315"/>
        <dbReference type="ChEBI" id="CHEBI:74478"/>
        <dbReference type="EC" id="2.1.1.166"/>
    </reaction>
</comment>
<dbReference type="Gene3D" id="3.40.50.150">
    <property type="entry name" value="Vaccinia Virus protein VP39"/>
    <property type="match status" value="1"/>
</dbReference>
<comment type="caution">
    <text evidence="14">The sequence shown here is derived from an EMBL/GenBank/DDBJ whole genome shotgun (WGS) entry which is preliminary data.</text>
</comment>
<feature type="compositionally biased region" description="Gly residues" evidence="12">
    <location>
        <begin position="1"/>
        <end position="25"/>
    </location>
</feature>
<evidence type="ECO:0000256" key="2">
    <source>
        <dbReference type="ARBA" id="ARBA00022603"/>
    </source>
</evidence>
<evidence type="ECO:0000256" key="10">
    <source>
        <dbReference type="ARBA" id="ARBA00048970"/>
    </source>
</evidence>
<reference evidence="15" key="1">
    <citation type="journal article" date="2019" name="Int. J. Syst. Evol. Microbiol.">
        <title>The Global Catalogue of Microorganisms (GCM) 10K type strain sequencing project: providing services to taxonomists for standard genome sequencing and annotation.</title>
        <authorList>
            <consortium name="The Broad Institute Genomics Platform"/>
            <consortium name="The Broad Institute Genome Sequencing Center for Infectious Disease"/>
            <person name="Wu L."/>
            <person name="Ma J."/>
        </authorList>
    </citation>
    <scope>NUCLEOTIDE SEQUENCE [LARGE SCALE GENOMIC DNA]</scope>
    <source>
        <strain evidence="15">CGMCC 1.10188</strain>
    </source>
</reference>
<keyword evidence="1 11" id="KW-0698">rRNA processing</keyword>
<keyword evidence="4 11" id="KW-0949">S-adenosyl-L-methionine</keyword>
<dbReference type="InterPro" id="IPR050082">
    <property type="entry name" value="RNA_methyltr_RlmE"/>
</dbReference>